<feature type="compositionally biased region" description="Pro residues" evidence="9">
    <location>
        <begin position="56"/>
        <end position="75"/>
    </location>
</feature>
<dbReference type="FunFam" id="3.30.2350.10:FF:000010">
    <property type="entry name" value="RNA pseudouridine synthase domain-containing 2"/>
    <property type="match status" value="1"/>
</dbReference>
<keyword evidence="2" id="KW-0597">Phosphoprotein</keyword>
<accession>A0A8B7P7I8</accession>
<evidence type="ECO:0000256" key="7">
    <source>
        <dbReference type="ARBA" id="ARBA00080257"/>
    </source>
</evidence>
<dbReference type="GO" id="GO:0003723">
    <property type="term" value="F:RNA binding"/>
    <property type="evidence" value="ECO:0007669"/>
    <property type="project" value="InterPro"/>
</dbReference>
<protein>
    <recommendedName>
        <fullName evidence="6">Pseudouridylate synthase RPUSD2</fullName>
    </recommendedName>
    <alternativeName>
        <fullName evidence="7">RNA pseudouridylate synthase domain-containing protein 2</fullName>
    </alternativeName>
</protein>
<evidence type="ECO:0000256" key="1">
    <source>
        <dbReference type="ARBA" id="ARBA00010876"/>
    </source>
</evidence>
<evidence type="ECO:0000256" key="9">
    <source>
        <dbReference type="SAM" id="MobiDB-lite"/>
    </source>
</evidence>
<dbReference type="Proteomes" id="UP000694843">
    <property type="component" value="Unplaced"/>
</dbReference>
<dbReference type="InterPro" id="IPR006145">
    <property type="entry name" value="PsdUridine_synth_RsuA/RluA"/>
</dbReference>
<dbReference type="InterPro" id="IPR050188">
    <property type="entry name" value="RluA_PseudoU_synthase"/>
</dbReference>
<keyword evidence="4" id="KW-0413">Isomerase</keyword>
<sequence length="806" mass="86851">MQPSWIGVPWLPFHALSAAPSPLMSPHYPPAPPHLSTLSGAPGTMPSMPTMSPSVPGLPPPQVGSLSTPPPPTAPSLPSYNGITTTMSSTVNGGMTAVNGGMAAVNGGMTAVNGGMTAVNGGMAAVNGGMAAVNGGMTAVNGGMTAVNGSLNGLSVTAVVPSSVQHSQHSGHNHHYAPTINTISGITGMGGMTAISGIGGMNTLTGINGMNGMSGMNTISLNGIAGMNGFSGINGMSGLSSLNGFSGLNGIGMNGINGLNGLSLAGLGGLGSLGGVMALTAGPPPPMAAMMHLRPHQPRPAPLQPSLATLLAARKDPDFSLAFKREKRKAEDDLIDSQDIKKAKLETKALKAKRPGFSEERYNETSYFIENGLRKVYPYYFTFTTFTKGRWVGEKILDVFAKEFRAHPAEEYERCIKSGTLTVNYERVDTDCRLKHNDLLANIVHRHEVPVTAATIPLIYTDEDTVVVDKPASIPVHPCGRYRHNTVVFILAKEYNLKNLRTIHRLDRLTSGLLLFGRTPKKAREMEQQIRTRQVTKQYVCRVDGRFPSGLVECNEPIEVVSYKIGVCKVSPTGKDCKTEFQLLSYNGTSSVVLCKPRTGRMHQIRVHLQYLGYPIVNDPLYNHTVFGPNKGKGGITGKTDDELIHDLIKIHNAENWLGMDGDVEYSMFKPRAADDQDDEGGLDKSIDNTKLAEDLQSPASPNGNCTIAPYNPSKNCSATNYYTGNHGYKTSGTGVIEHNRFDYSFKPSLKTVDKNCYECKVRYRDPKPKDLVMFLHALKYSGPGWHFETKMPDWAAPDWVETEDD</sequence>
<name>A0A8B7P7I8_HYAAZ</name>
<dbReference type="CDD" id="cd02557">
    <property type="entry name" value="PseudoU_synth_ScRIB2"/>
    <property type="match status" value="1"/>
</dbReference>
<feature type="compositionally biased region" description="Low complexity" evidence="9">
    <location>
        <begin position="44"/>
        <end position="54"/>
    </location>
</feature>
<comment type="function">
    <text evidence="5">Pseudouridine synthase that catalyzes pseudouridylation of mRNAs.</text>
</comment>
<dbReference type="Gene3D" id="3.30.2350.10">
    <property type="entry name" value="Pseudouridine synthase"/>
    <property type="match status" value="1"/>
</dbReference>
<evidence type="ECO:0000313" key="11">
    <source>
        <dbReference type="Proteomes" id="UP000694843"/>
    </source>
</evidence>
<feature type="domain" description="Pseudouridine synthase RsuA/RluA-like" evidence="10">
    <location>
        <begin position="465"/>
        <end position="610"/>
    </location>
</feature>
<evidence type="ECO:0000256" key="6">
    <source>
        <dbReference type="ARBA" id="ARBA00072682"/>
    </source>
</evidence>
<dbReference type="Pfam" id="PF00849">
    <property type="entry name" value="PseudoU_synth_2"/>
    <property type="match status" value="1"/>
</dbReference>
<dbReference type="SUPFAM" id="SSF55120">
    <property type="entry name" value="Pseudouridine synthase"/>
    <property type="match status" value="1"/>
</dbReference>
<dbReference type="GeneID" id="108678273"/>
<dbReference type="AlphaFoldDB" id="A0A8B7P7I8"/>
<dbReference type="NCBIfam" id="TIGR00005">
    <property type="entry name" value="rluA_subfam"/>
    <property type="match status" value="1"/>
</dbReference>
<comment type="similarity">
    <text evidence="1">Belongs to the pseudouridine synthase RluA family.</text>
</comment>
<dbReference type="GO" id="GO:0000455">
    <property type="term" value="P:enzyme-directed rRNA pseudouridine synthesis"/>
    <property type="evidence" value="ECO:0007669"/>
    <property type="project" value="TreeGrafter"/>
</dbReference>
<evidence type="ECO:0000256" key="2">
    <source>
        <dbReference type="ARBA" id="ARBA00022553"/>
    </source>
</evidence>
<keyword evidence="3" id="KW-0507">mRNA processing</keyword>
<keyword evidence="11" id="KW-1185">Reference proteome</keyword>
<feature type="region of interest" description="Disordered" evidence="9">
    <location>
        <begin position="34"/>
        <end position="82"/>
    </location>
</feature>
<evidence type="ECO:0000256" key="4">
    <source>
        <dbReference type="ARBA" id="ARBA00023235"/>
    </source>
</evidence>
<organism evidence="11 12">
    <name type="scientific">Hyalella azteca</name>
    <name type="common">Amphipod</name>
    <dbReference type="NCBI Taxonomy" id="294128"/>
    <lineage>
        <taxon>Eukaryota</taxon>
        <taxon>Metazoa</taxon>
        <taxon>Ecdysozoa</taxon>
        <taxon>Arthropoda</taxon>
        <taxon>Crustacea</taxon>
        <taxon>Multicrustacea</taxon>
        <taxon>Malacostraca</taxon>
        <taxon>Eumalacostraca</taxon>
        <taxon>Peracarida</taxon>
        <taxon>Amphipoda</taxon>
        <taxon>Senticaudata</taxon>
        <taxon>Talitrida</taxon>
        <taxon>Talitroidea</taxon>
        <taxon>Hyalellidae</taxon>
        <taxon>Hyalella</taxon>
    </lineage>
</organism>
<evidence type="ECO:0000259" key="10">
    <source>
        <dbReference type="Pfam" id="PF00849"/>
    </source>
</evidence>
<dbReference type="KEGG" id="hazt:108678273"/>
<dbReference type="PANTHER" id="PTHR21600">
    <property type="entry name" value="MITOCHONDRIAL RNA PSEUDOURIDINE SYNTHASE"/>
    <property type="match status" value="1"/>
</dbReference>
<dbReference type="InterPro" id="IPR006225">
    <property type="entry name" value="PsdUridine_synth_RluC/D"/>
</dbReference>
<dbReference type="InterPro" id="IPR020103">
    <property type="entry name" value="PsdUridine_synth_cat_dom_sf"/>
</dbReference>
<gene>
    <name evidence="12" type="primary">LOC108678273</name>
</gene>
<dbReference type="InterPro" id="IPR006224">
    <property type="entry name" value="PsdUridine_synth_RluA-like_CS"/>
</dbReference>
<dbReference type="OrthoDB" id="424794at2759"/>
<dbReference type="GO" id="GO:0006397">
    <property type="term" value="P:mRNA processing"/>
    <property type="evidence" value="ECO:0007669"/>
    <property type="project" value="UniProtKB-KW"/>
</dbReference>
<dbReference type="PROSITE" id="PS01129">
    <property type="entry name" value="PSI_RLU"/>
    <property type="match status" value="1"/>
</dbReference>
<evidence type="ECO:0000256" key="3">
    <source>
        <dbReference type="ARBA" id="ARBA00022664"/>
    </source>
</evidence>
<evidence type="ECO:0000256" key="5">
    <source>
        <dbReference type="ARBA" id="ARBA00057241"/>
    </source>
</evidence>
<evidence type="ECO:0000313" key="12">
    <source>
        <dbReference type="RefSeq" id="XP_018022134.1"/>
    </source>
</evidence>
<dbReference type="PANTHER" id="PTHR21600:SF40">
    <property type="entry name" value="PSEUDOURIDYLATE SYNTHASE RPUSD2"/>
    <property type="match status" value="1"/>
</dbReference>
<proteinExistence type="inferred from homology"/>
<dbReference type="GO" id="GO:0009982">
    <property type="term" value="F:pseudouridine synthase activity"/>
    <property type="evidence" value="ECO:0007669"/>
    <property type="project" value="InterPro"/>
</dbReference>
<reference evidence="12" key="1">
    <citation type="submission" date="2025-08" db="UniProtKB">
        <authorList>
            <consortium name="RefSeq"/>
        </authorList>
    </citation>
    <scope>IDENTIFICATION</scope>
    <source>
        <tissue evidence="12">Whole organism</tissue>
    </source>
</reference>
<evidence type="ECO:0000256" key="8">
    <source>
        <dbReference type="PIRSR" id="PIRSR606225-1"/>
    </source>
</evidence>
<feature type="active site" evidence="8">
    <location>
        <position position="507"/>
    </location>
</feature>
<dbReference type="RefSeq" id="XP_018022134.1">
    <property type="nucleotide sequence ID" value="XM_018166645.2"/>
</dbReference>